<accession>A0AAE3VK10</accession>
<keyword evidence="2" id="KW-1185">Reference proteome</keyword>
<dbReference type="AlphaFoldDB" id="A0AAE3VK10"/>
<organism evidence="1 2">
    <name type="scientific">Oligosphaera ethanolica</name>
    <dbReference type="NCBI Taxonomy" id="760260"/>
    <lineage>
        <taxon>Bacteria</taxon>
        <taxon>Pseudomonadati</taxon>
        <taxon>Lentisphaerota</taxon>
        <taxon>Oligosphaeria</taxon>
        <taxon>Oligosphaerales</taxon>
        <taxon>Oligosphaeraceae</taxon>
        <taxon>Oligosphaera</taxon>
    </lineage>
</organism>
<proteinExistence type="predicted"/>
<protein>
    <submittedName>
        <fullName evidence="1">ABC-type cobalamin/Fe3+-siderophores transport system ATPase subunit</fullName>
    </submittedName>
</protein>
<dbReference type="RefSeq" id="WP_307264650.1">
    <property type="nucleotide sequence ID" value="NZ_JAUSVL010000001.1"/>
</dbReference>
<name>A0AAE3VK10_9BACT</name>
<evidence type="ECO:0000313" key="1">
    <source>
        <dbReference type="EMBL" id="MDQ0291608.1"/>
    </source>
</evidence>
<reference evidence="1" key="1">
    <citation type="submission" date="2023-07" db="EMBL/GenBank/DDBJ databases">
        <title>Genomic Encyclopedia of Type Strains, Phase IV (KMG-IV): sequencing the most valuable type-strain genomes for metagenomic binning, comparative biology and taxonomic classification.</title>
        <authorList>
            <person name="Goeker M."/>
        </authorList>
    </citation>
    <scope>NUCLEOTIDE SEQUENCE</scope>
    <source>
        <strain evidence="1">DSM 24202</strain>
    </source>
</reference>
<dbReference type="EMBL" id="JAUSVL010000001">
    <property type="protein sequence ID" value="MDQ0291608.1"/>
    <property type="molecule type" value="Genomic_DNA"/>
</dbReference>
<comment type="caution">
    <text evidence="1">The sequence shown here is derived from an EMBL/GenBank/DDBJ whole genome shotgun (WGS) entry which is preliminary data.</text>
</comment>
<gene>
    <name evidence="1" type="ORF">J3R75_003715</name>
</gene>
<sequence length="49" mass="5860">MTDRLLTRRQVVISLDDISNFLRYVSKVIKRKNGNTIKYVRVRYSVTSR</sequence>
<evidence type="ECO:0000313" key="2">
    <source>
        <dbReference type="Proteomes" id="UP001238163"/>
    </source>
</evidence>
<dbReference type="Proteomes" id="UP001238163">
    <property type="component" value="Unassembled WGS sequence"/>
</dbReference>